<dbReference type="EMBL" id="AP015036">
    <property type="protein sequence ID" value="BAT81986.1"/>
    <property type="molecule type" value="Genomic_DNA"/>
</dbReference>
<dbReference type="FunFam" id="3.30.200.20:FF:000178">
    <property type="entry name" value="serine/threonine-protein kinase PBS1-like"/>
    <property type="match status" value="1"/>
</dbReference>
<dbReference type="GO" id="GO:0016020">
    <property type="term" value="C:membrane"/>
    <property type="evidence" value="ECO:0007669"/>
    <property type="project" value="UniProtKB-SubCell"/>
</dbReference>
<evidence type="ECO:0000256" key="13">
    <source>
        <dbReference type="SAM" id="MobiDB-lite"/>
    </source>
</evidence>
<evidence type="ECO:0000256" key="5">
    <source>
        <dbReference type="ARBA" id="ARBA00022729"/>
    </source>
</evidence>
<accession>A0A0S3RN12</accession>
<dbReference type="GO" id="GO:0005524">
    <property type="term" value="F:ATP binding"/>
    <property type="evidence" value="ECO:0007669"/>
    <property type="project" value="UniProtKB-UniRule"/>
</dbReference>
<evidence type="ECO:0000256" key="11">
    <source>
        <dbReference type="ARBA" id="ARBA00023180"/>
    </source>
</evidence>
<name>A0A0S3RN12_PHAAN</name>
<dbReference type="InterPro" id="IPR017441">
    <property type="entry name" value="Protein_kinase_ATP_BS"/>
</dbReference>
<keyword evidence="5 15" id="KW-0732">Signal</keyword>
<keyword evidence="10 14" id="KW-0472">Membrane</keyword>
<feature type="transmembrane region" description="Helical" evidence="14">
    <location>
        <begin position="326"/>
        <end position="349"/>
    </location>
</feature>
<dbReference type="SMART" id="SM00220">
    <property type="entry name" value="S_TKc"/>
    <property type="match status" value="1"/>
</dbReference>
<evidence type="ECO:0000256" key="2">
    <source>
        <dbReference type="ARBA" id="ARBA00022527"/>
    </source>
</evidence>
<dbReference type="GO" id="GO:0004674">
    <property type="term" value="F:protein serine/threonine kinase activity"/>
    <property type="evidence" value="ECO:0007669"/>
    <property type="project" value="UniProtKB-KW"/>
</dbReference>
<dbReference type="Pfam" id="PF13947">
    <property type="entry name" value="GUB_WAK_bind"/>
    <property type="match status" value="1"/>
</dbReference>
<keyword evidence="6 12" id="KW-0547">Nucleotide-binding</keyword>
<evidence type="ECO:0000256" key="14">
    <source>
        <dbReference type="SAM" id="Phobius"/>
    </source>
</evidence>
<dbReference type="SUPFAM" id="SSF56112">
    <property type="entry name" value="Protein kinase-like (PK-like)"/>
    <property type="match status" value="1"/>
</dbReference>
<feature type="region of interest" description="Disordered" evidence="13">
    <location>
        <begin position="667"/>
        <end position="691"/>
    </location>
</feature>
<keyword evidence="7" id="KW-0418">Kinase</keyword>
<keyword evidence="18" id="KW-1185">Reference proteome</keyword>
<dbReference type="Proteomes" id="UP000291084">
    <property type="component" value="Chromosome 3"/>
</dbReference>
<dbReference type="InterPro" id="IPR045874">
    <property type="entry name" value="LRK10/LRL21-25-like"/>
</dbReference>
<feature type="binding site" evidence="12">
    <location>
        <position position="414"/>
    </location>
    <ligand>
        <name>ATP</name>
        <dbReference type="ChEBI" id="CHEBI:30616"/>
    </ligand>
</feature>
<dbReference type="Gene3D" id="3.30.200.20">
    <property type="entry name" value="Phosphorylase Kinase, domain 1"/>
    <property type="match status" value="1"/>
</dbReference>
<dbReference type="OrthoDB" id="544400at2759"/>
<organism evidence="17 18">
    <name type="scientific">Vigna angularis var. angularis</name>
    <dbReference type="NCBI Taxonomy" id="157739"/>
    <lineage>
        <taxon>Eukaryota</taxon>
        <taxon>Viridiplantae</taxon>
        <taxon>Streptophyta</taxon>
        <taxon>Embryophyta</taxon>
        <taxon>Tracheophyta</taxon>
        <taxon>Spermatophyta</taxon>
        <taxon>Magnoliopsida</taxon>
        <taxon>eudicotyledons</taxon>
        <taxon>Gunneridae</taxon>
        <taxon>Pentapetalae</taxon>
        <taxon>rosids</taxon>
        <taxon>fabids</taxon>
        <taxon>Fabales</taxon>
        <taxon>Fabaceae</taxon>
        <taxon>Papilionoideae</taxon>
        <taxon>50 kb inversion clade</taxon>
        <taxon>NPAAA clade</taxon>
        <taxon>indigoferoid/millettioid clade</taxon>
        <taxon>Phaseoleae</taxon>
        <taxon>Vigna</taxon>
    </lineage>
</organism>
<dbReference type="PANTHER" id="PTHR27009">
    <property type="entry name" value="RUST RESISTANCE KINASE LR10-RELATED"/>
    <property type="match status" value="1"/>
</dbReference>
<keyword evidence="8 12" id="KW-0067">ATP-binding</keyword>
<comment type="subcellular location">
    <subcellularLocation>
        <location evidence="1">Membrane</location>
        <topology evidence="1">Single-pass type I membrane protein</topology>
    </subcellularLocation>
</comment>
<dbReference type="InterPro" id="IPR000719">
    <property type="entry name" value="Prot_kinase_dom"/>
</dbReference>
<feature type="domain" description="Protein kinase" evidence="16">
    <location>
        <begin position="386"/>
        <end position="671"/>
    </location>
</feature>
<reference evidence="17 18" key="1">
    <citation type="journal article" date="2015" name="Sci. Rep.">
        <title>The power of single molecule real-time sequencing technology in the de novo assembly of a eukaryotic genome.</title>
        <authorList>
            <person name="Sakai H."/>
            <person name="Naito K."/>
            <person name="Ogiso-Tanaka E."/>
            <person name="Takahashi Y."/>
            <person name="Iseki K."/>
            <person name="Muto C."/>
            <person name="Satou K."/>
            <person name="Teruya K."/>
            <person name="Shiroma A."/>
            <person name="Shimoji M."/>
            <person name="Hirano T."/>
            <person name="Itoh T."/>
            <person name="Kaga A."/>
            <person name="Tomooka N."/>
        </authorList>
    </citation>
    <scope>NUCLEOTIDE SEQUENCE [LARGE SCALE GENOMIC DNA]</scope>
    <source>
        <strain evidence="18">cv. Shumari</strain>
    </source>
</reference>
<keyword evidence="4 14" id="KW-0812">Transmembrane</keyword>
<protein>
    <recommendedName>
        <fullName evidence="16">Protein kinase domain-containing protein</fullName>
    </recommendedName>
</protein>
<evidence type="ECO:0000256" key="9">
    <source>
        <dbReference type="ARBA" id="ARBA00022989"/>
    </source>
</evidence>
<dbReference type="InterPro" id="IPR025287">
    <property type="entry name" value="WAK_GUB"/>
</dbReference>
<evidence type="ECO:0000313" key="17">
    <source>
        <dbReference type="EMBL" id="BAT81986.1"/>
    </source>
</evidence>
<dbReference type="PROSITE" id="PS50011">
    <property type="entry name" value="PROTEIN_KINASE_DOM"/>
    <property type="match status" value="1"/>
</dbReference>
<dbReference type="InterPro" id="IPR008271">
    <property type="entry name" value="Ser/Thr_kinase_AS"/>
</dbReference>
<proteinExistence type="predicted"/>
<evidence type="ECO:0000256" key="7">
    <source>
        <dbReference type="ARBA" id="ARBA00022777"/>
    </source>
</evidence>
<evidence type="ECO:0000256" key="6">
    <source>
        <dbReference type="ARBA" id="ARBA00022741"/>
    </source>
</evidence>
<gene>
    <name evidence="17" type="primary">Vigan.03G191500</name>
    <name evidence="17" type="ORF">VIGAN_03191500</name>
</gene>
<dbReference type="PROSITE" id="PS00107">
    <property type="entry name" value="PROTEIN_KINASE_ATP"/>
    <property type="match status" value="1"/>
</dbReference>
<dbReference type="AlphaFoldDB" id="A0A0S3RN12"/>
<feature type="signal peptide" evidence="15">
    <location>
        <begin position="1"/>
        <end position="20"/>
    </location>
</feature>
<dbReference type="Pfam" id="PF00069">
    <property type="entry name" value="Pkinase"/>
    <property type="match status" value="1"/>
</dbReference>
<keyword evidence="9 14" id="KW-1133">Transmembrane helix</keyword>
<keyword evidence="2" id="KW-0723">Serine/threonine-protein kinase</keyword>
<keyword evidence="3" id="KW-0808">Transferase</keyword>
<dbReference type="GO" id="GO:0030247">
    <property type="term" value="F:polysaccharide binding"/>
    <property type="evidence" value="ECO:0007669"/>
    <property type="project" value="InterPro"/>
</dbReference>
<keyword evidence="11" id="KW-0325">Glycoprotein</keyword>
<evidence type="ECO:0000256" key="15">
    <source>
        <dbReference type="SAM" id="SignalP"/>
    </source>
</evidence>
<sequence>MWRESALLVILLFRFQQISATKHYVHSCLPSSCGKVTNITHPFRLKGDPDRCGDHRYELACENNVTILSLYSGKYHVQAINYNNFTIRVVDPGVRQSNCSSIPRYFLSPSNFSDTYNYLDIDMDAYQITQERSEPTYFNHIRMYEVIPKPVSEHVVFMNCNHSVSDNGKYVDTAPCVNWHSKGYTYAIAGDLISEDLEVGCNVKLVTPTSWWGLRTPQYSYSEMHKALAYGFEISWMNRACKDICANSMDRSCIWDTSGRVDCSPNCHRFLSILSICDGTPIWYQLLLYARDTIYTAWIGLVETLKGQKEFDGFGNNKLGLIIGHYVLPSFLLGKFFFGMTLFIALLIYKWKSRHLSMYENIENYLEHANLMPIRYSYKEIKKMTGGFKDKLGEGGYGSVFKGKLSSGPYVAIKMLGKSTSNGQDFISEVATIGRIHHQNIVKLVGFCVEGSKRALIYEFMPNGSLDKIIFSKDGNIHLSYDEIYHISIGIARGIAYLHHGCEMQILHFDIKPHNILLDGKLTPKVSDFGLAKLYPIDNSVVTMTGARGTIGYMAPELFYNNIGRISQKADVYSFGMLLMEMTNKRKNLNPHAQHSSQLYLPFWIYKYIGKEKDIDIEDVKEEEKEEVKKMIIVALWCIQLKPNDRPTMSEVVKMLEGDIESLKIPPKPTLFPDETMSSDLSFTSSSNSSM</sequence>
<dbReference type="InterPro" id="IPR011009">
    <property type="entry name" value="Kinase-like_dom_sf"/>
</dbReference>
<evidence type="ECO:0000256" key="1">
    <source>
        <dbReference type="ARBA" id="ARBA00004479"/>
    </source>
</evidence>
<feature type="chain" id="PRO_5006617178" description="Protein kinase domain-containing protein" evidence="15">
    <location>
        <begin position="21"/>
        <end position="691"/>
    </location>
</feature>
<dbReference type="Gene3D" id="1.10.510.10">
    <property type="entry name" value="Transferase(Phosphotransferase) domain 1"/>
    <property type="match status" value="1"/>
</dbReference>
<evidence type="ECO:0000313" key="18">
    <source>
        <dbReference type="Proteomes" id="UP000291084"/>
    </source>
</evidence>
<dbReference type="FunFam" id="1.10.510.10:FF:000590">
    <property type="entry name" value="PR5-like receptor kinase"/>
    <property type="match status" value="1"/>
</dbReference>
<feature type="compositionally biased region" description="Low complexity" evidence="13">
    <location>
        <begin position="678"/>
        <end position="691"/>
    </location>
</feature>
<evidence type="ECO:0000256" key="12">
    <source>
        <dbReference type="PROSITE-ProRule" id="PRU10141"/>
    </source>
</evidence>
<evidence type="ECO:0000256" key="3">
    <source>
        <dbReference type="ARBA" id="ARBA00022679"/>
    </source>
</evidence>
<evidence type="ECO:0000259" key="16">
    <source>
        <dbReference type="PROSITE" id="PS50011"/>
    </source>
</evidence>
<evidence type="ECO:0000256" key="4">
    <source>
        <dbReference type="ARBA" id="ARBA00022692"/>
    </source>
</evidence>
<evidence type="ECO:0000256" key="10">
    <source>
        <dbReference type="ARBA" id="ARBA00023136"/>
    </source>
</evidence>
<dbReference type="PROSITE" id="PS00108">
    <property type="entry name" value="PROTEIN_KINASE_ST"/>
    <property type="match status" value="1"/>
</dbReference>
<evidence type="ECO:0000256" key="8">
    <source>
        <dbReference type="ARBA" id="ARBA00022840"/>
    </source>
</evidence>